<gene>
    <name evidence="1" type="ORF">ACFQ2X_00725</name>
</gene>
<dbReference type="Proteomes" id="UP001597264">
    <property type="component" value="Unassembled WGS sequence"/>
</dbReference>
<dbReference type="EMBL" id="JBHTLR010000003">
    <property type="protein sequence ID" value="MFD1215108.1"/>
    <property type="molecule type" value="Genomic_DNA"/>
</dbReference>
<protein>
    <submittedName>
        <fullName evidence="1">Uncharacterized protein</fullName>
    </submittedName>
</protein>
<comment type="caution">
    <text evidence="1">The sequence shown here is derived from an EMBL/GenBank/DDBJ whole genome shotgun (WGS) entry which is preliminary data.</text>
</comment>
<accession>A0ABW3U2R1</accession>
<sequence length="96" mass="10498">MTEAIFADSAGKTRADCHICTADRVFIPKLSVGLGIFHEPKTNSPLLVECLTFYGEPVAGPAECMTAMSCWYCVIFVQLPGSQGRICGIIFFLDYL</sequence>
<reference evidence="2" key="1">
    <citation type="journal article" date="2019" name="Int. J. Syst. Evol. Microbiol.">
        <title>The Global Catalogue of Microorganisms (GCM) 10K type strain sequencing project: providing services to taxonomists for standard genome sequencing and annotation.</title>
        <authorList>
            <consortium name="The Broad Institute Genomics Platform"/>
            <consortium name="The Broad Institute Genome Sequencing Center for Infectious Disease"/>
            <person name="Wu L."/>
            <person name="Ma J."/>
        </authorList>
    </citation>
    <scope>NUCLEOTIDE SEQUENCE [LARGE SCALE GENOMIC DNA]</scope>
    <source>
        <strain evidence="2">CCUG 54356</strain>
    </source>
</reference>
<keyword evidence="2" id="KW-1185">Reference proteome</keyword>
<evidence type="ECO:0000313" key="1">
    <source>
        <dbReference type="EMBL" id="MFD1215108.1"/>
    </source>
</evidence>
<organism evidence="1 2">
    <name type="scientific">Microbulbifer celer</name>
    <dbReference type="NCBI Taxonomy" id="435905"/>
    <lineage>
        <taxon>Bacteria</taxon>
        <taxon>Pseudomonadati</taxon>
        <taxon>Pseudomonadota</taxon>
        <taxon>Gammaproteobacteria</taxon>
        <taxon>Cellvibrionales</taxon>
        <taxon>Microbulbiferaceae</taxon>
        <taxon>Microbulbifer</taxon>
    </lineage>
</organism>
<dbReference type="RefSeq" id="WP_230435428.1">
    <property type="nucleotide sequence ID" value="NZ_CP087715.1"/>
</dbReference>
<proteinExistence type="predicted"/>
<name>A0ABW3U2R1_9GAMM</name>
<evidence type="ECO:0000313" key="2">
    <source>
        <dbReference type="Proteomes" id="UP001597264"/>
    </source>
</evidence>